<keyword evidence="1" id="KW-0175">Coiled coil</keyword>
<proteinExistence type="predicted"/>
<dbReference type="VEuPathDB" id="FungiDB:PV09_01353"/>
<dbReference type="EMBL" id="KN847531">
    <property type="protein sequence ID" value="KIW08450.1"/>
    <property type="molecule type" value="Genomic_DNA"/>
</dbReference>
<organism evidence="3 4">
    <name type="scientific">Verruconis gallopava</name>
    <dbReference type="NCBI Taxonomy" id="253628"/>
    <lineage>
        <taxon>Eukaryota</taxon>
        <taxon>Fungi</taxon>
        <taxon>Dikarya</taxon>
        <taxon>Ascomycota</taxon>
        <taxon>Pezizomycotina</taxon>
        <taxon>Dothideomycetes</taxon>
        <taxon>Pleosporomycetidae</taxon>
        <taxon>Venturiales</taxon>
        <taxon>Sympoventuriaceae</taxon>
        <taxon>Verruconis</taxon>
    </lineage>
</organism>
<dbReference type="HOGENOM" id="CLU_1066335_0_0_1"/>
<evidence type="ECO:0000256" key="2">
    <source>
        <dbReference type="SAM" id="MobiDB-lite"/>
    </source>
</evidence>
<keyword evidence="4" id="KW-1185">Reference proteome</keyword>
<accession>A0A0D2API4</accession>
<name>A0A0D2API4_9PEZI</name>
<evidence type="ECO:0000256" key="1">
    <source>
        <dbReference type="SAM" id="Coils"/>
    </source>
</evidence>
<feature type="region of interest" description="Disordered" evidence="2">
    <location>
        <begin position="1"/>
        <end position="55"/>
    </location>
</feature>
<feature type="compositionally biased region" description="Basic and acidic residues" evidence="2">
    <location>
        <begin position="239"/>
        <end position="249"/>
    </location>
</feature>
<feature type="coiled-coil region" evidence="1">
    <location>
        <begin position="77"/>
        <end position="104"/>
    </location>
</feature>
<sequence>MAERKQQSAAEDDWEEVHASEPDDTISLHSETETETVENNQHYVEVDGPKKTTYPGRIYQDPNEKLVGSIPTLRRSLYNLKDTLSESIEQLEDFNQEYASMEALSISVPIKQLQEKQVNALSILLTNSGTDWEVSVLQGGMSFDEFAELDPVSIDELCRIMKDFVHEVRAHKYARKKAADYDEDEDNADVAFLDFILPAVDEISLLLRIDEGSATKQHDNLSGPTLLSTTKENCGEQETEPKPKDDHDQIVHERMMMASDW</sequence>
<reference evidence="3 4" key="1">
    <citation type="submission" date="2015-01" db="EMBL/GenBank/DDBJ databases">
        <title>The Genome Sequence of Ochroconis gallopava CBS43764.</title>
        <authorList>
            <consortium name="The Broad Institute Genomics Platform"/>
            <person name="Cuomo C."/>
            <person name="de Hoog S."/>
            <person name="Gorbushina A."/>
            <person name="Stielow B."/>
            <person name="Teixiera M."/>
            <person name="Abouelleil A."/>
            <person name="Chapman S.B."/>
            <person name="Priest M."/>
            <person name="Young S.K."/>
            <person name="Wortman J."/>
            <person name="Nusbaum C."/>
            <person name="Birren B."/>
        </authorList>
    </citation>
    <scope>NUCLEOTIDE SEQUENCE [LARGE SCALE GENOMIC DNA]</scope>
    <source>
        <strain evidence="3 4">CBS 43764</strain>
    </source>
</reference>
<gene>
    <name evidence="3" type="ORF">PV09_01353</name>
</gene>
<evidence type="ECO:0000313" key="4">
    <source>
        <dbReference type="Proteomes" id="UP000053259"/>
    </source>
</evidence>
<feature type="compositionally biased region" description="Polar residues" evidence="2">
    <location>
        <begin position="220"/>
        <end position="232"/>
    </location>
</feature>
<evidence type="ECO:0000313" key="3">
    <source>
        <dbReference type="EMBL" id="KIW08450.1"/>
    </source>
</evidence>
<dbReference type="GeneID" id="27309326"/>
<dbReference type="InParanoid" id="A0A0D2API4"/>
<dbReference type="RefSeq" id="XP_016218319.1">
    <property type="nucleotide sequence ID" value="XM_016354224.1"/>
</dbReference>
<protein>
    <submittedName>
        <fullName evidence="3">Uncharacterized protein</fullName>
    </submittedName>
</protein>
<feature type="region of interest" description="Disordered" evidence="2">
    <location>
        <begin position="217"/>
        <end position="249"/>
    </location>
</feature>
<dbReference type="Proteomes" id="UP000053259">
    <property type="component" value="Unassembled WGS sequence"/>
</dbReference>
<dbReference type="OrthoDB" id="5294021at2759"/>
<dbReference type="AlphaFoldDB" id="A0A0D2API4"/>